<dbReference type="Proteomes" id="UP000683246">
    <property type="component" value="Chromosome"/>
</dbReference>
<name>A0A8J8SGX8_9FIRM</name>
<keyword evidence="1" id="KW-0812">Transmembrane</keyword>
<dbReference type="AlphaFoldDB" id="A0A8J8SGX8"/>
<dbReference type="PANTHER" id="PTHR34473:SF2">
    <property type="entry name" value="UPF0699 TRANSMEMBRANE PROTEIN YDBT"/>
    <property type="match status" value="1"/>
</dbReference>
<feature type="transmembrane region" description="Helical" evidence="1">
    <location>
        <begin position="15"/>
        <end position="37"/>
    </location>
</feature>
<dbReference type="PANTHER" id="PTHR34473">
    <property type="entry name" value="UPF0699 TRANSMEMBRANE PROTEIN YDBS"/>
    <property type="match status" value="1"/>
</dbReference>
<dbReference type="KEGG" id="vpy:HZI73_11410"/>
<gene>
    <name evidence="3" type="ORF">HZI73_11410</name>
</gene>
<protein>
    <submittedName>
        <fullName evidence="3">PH domain-containing protein</fullName>
    </submittedName>
</protein>
<dbReference type="RefSeq" id="WP_212698354.1">
    <property type="nucleotide sequence ID" value="NZ_CP058649.1"/>
</dbReference>
<evidence type="ECO:0000259" key="2">
    <source>
        <dbReference type="Pfam" id="PF03703"/>
    </source>
</evidence>
<feature type="transmembrane region" description="Helical" evidence="1">
    <location>
        <begin position="49"/>
        <end position="71"/>
    </location>
</feature>
<reference evidence="3" key="1">
    <citation type="submission" date="2020-07" db="EMBL/GenBank/DDBJ databases">
        <title>Vallitalea pronyensis genome.</title>
        <authorList>
            <person name="Postec A."/>
        </authorList>
    </citation>
    <scope>NUCLEOTIDE SEQUENCE</scope>
    <source>
        <strain evidence="3">FatNI3</strain>
    </source>
</reference>
<keyword evidence="1" id="KW-1133">Transmembrane helix</keyword>
<dbReference type="EMBL" id="CP058649">
    <property type="protein sequence ID" value="QUI22859.1"/>
    <property type="molecule type" value="Genomic_DNA"/>
</dbReference>
<dbReference type="Pfam" id="PF03703">
    <property type="entry name" value="bPH_2"/>
    <property type="match status" value="1"/>
</dbReference>
<evidence type="ECO:0000313" key="4">
    <source>
        <dbReference type="Proteomes" id="UP000683246"/>
    </source>
</evidence>
<sequence length="160" mass="18387">MEYNHINRQAVKSWIIARTIFLVVFNAVYFVGVYGFLKPIIHNANVMYFINGLTGIMVVYILAYTFVFPIIEYKEWRYKIHEDKIEFIHGIFVRKKVIIPISRIQFLDIICGPINRKFGLSSIKLNTAGGLHVIPALTNQEAEGISVKLTKIIETSETHA</sequence>
<keyword evidence="1" id="KW-0472">Membrane</keyword>
<feature type="domain" description="YdbS-like PH" evidence="2">
    <location>
        <begin position="73"/>
        <end position="143"/>
    </location>
</feature>
<keyword evidence="4" id="KW-1185">Reference proteome</keyword>
<accession>A0A8J8SGX8</accession>
<organism evidence="3 4">
    <name type="scientific">Vallitalea pronyensis</name>
    <dbReference type="NCBI Taxonomy" id="1348613"/>
    <lineage>
        <taxon>Bacteria</taxon>
        <taxon>Bacillati</taxon>
        <taxon>Bacillota</taxon>
        <taxon>Clostridia</taxon>
        <taxon>Lachnospirales</taxon>
        <taxon>Vallitaleaceae</taxon>
        <taxon>Vallitalea</taxon>
    </lineage>
</organism>
<evidence type="ECO:0000256" key="1">
    <source>
        <dbReference type="SAM" id="Phobius"/>
    </source>
</evidence>
<evidence type="ECO:0000313" key="3">
    <source>
        <dbReference type="EMBL" id="QUI22859.1"/>
    </source>
</evidence>
<dbReference type="InterPro" id="IPR005182">
    <property type="entry name" value="YdbS-like_PH"/>
</dbReference>
<proteinExistence type="predicted"/>